<feature type="domain" description="SH3" evidence="6">
    <location>
        <begin position="773"/>
        <end position="834"/>
    </location>
</feature>
<dbReference type="Pfam" id="PF07653">
    <property type="entry name" value="SH3_2"/>
    <property type="match status" value="1"/>
</dbReference>
<sequence>MLRNTMPHFPTALNGGPNMWAITTEERNKHDQQFASLKPTGGLITGEQARTFFLQSGLPPAVLAEICMPNLSMPPSMPTLLPLAPTTSLTSMSSLPPMPMSSPLVPSVGSSSTLPNGTSALLSSFTVPLSSTLPHNSSLSLMAGGFHNPGMQKTQSLIDLGSSSSNSSSTTSLTGNSPKASFQDWAVPQASRLKYRQKFNSLDKNMCGYLTGSQVKNALVQSSLSHTQLATIWSLADIDRDGKLKADEFVLAMHLTDMAKAGQPLPLTLPLEFVPPSFRGDDTINGTLPTYKKMQDEEPPQKKTAATFEERRKENMERGNLELEKRRQVLLEQQQREAKRKAQKEREEQERRERERQEVERKKQLELERRMEQQRELERQREEEKRKEIERREAAKQELERQRQQELERIRRQELFKQRNREQEEIVKLKSKKKSLQLELEALEEKHQQITLKVQDVQGRKQMKKNELNAVDKKCDLGVIEIKQLQQQLQEYQNKLSCLLPEKQALNEKVKHLQLSKPSDGTSPGLFGIPKKNAEKDGLCQRLREQLDALEKETSSKLLEMDTFNNQLKELRESYNKQQAALHQLQKIKQDKLRDLELKKSEMAHKKKEEEEAARKAKQEKENLWKERVKKEEEEKQRRLEEERRKEQMLLEKQRAEEEAARVKEREAQQQKLAEERQREEEEKRKRAEIEREAEQKRKQEEEKRRQAQLIKEVEEKSKEEDWRRKDSSKEQERRFSKLSIDEKFAEKLRSIGERHGSIDKGREGAAESRKSAAFVSYTALYPFEARNADELSFNAGDVIQVDENNTGEPGWLYGCAHGNVGWFPSNYAEKVPETEKSVSPKKALLPPTISVSSTSPPAKSLSPTKPSEVDTEYQNLPFSSLNVTSTWQKTSAFTRTISPGSISPLHGQGQPVEEVKAQALCSWTAKKDNHLNFTKNDTILVLEQQENWWFGEVRGQKGWFPKSYVKIIPNEAKSPESEPVYAAVKKKATTPSNPAEGAVRSPPETFSLLEEASYFFPQGTLLPWGFLSLLYSSGRLPFHPSTGVRPLNDGLSGSDRLKNFLAQARGKKRQKGWFPASHVKLLGPTNDKSAPAFISAPQRPTIPVYDYSVESASVIGFKSTRKNVVPIVGLCGSSIACRLAWCGCADLQTLDTMHPMERKRQGYIHELIQTEERYMDDLQLVVEVFQKPMAESGVLTEAEMAMIFVNWKELIMSNTKLLKALRVRKKTGGEKMPVDMIGDILVTELSHMQAYIRFCSCQLNGAALLQFKTDEGPEFKDFLKRLATDPRCKGMPLSSFLLKPMQRITRYPLIIKNILENTPEIHRDHGHLRDALERSEELCSQVNEGVREKENSDKLEWIQAHVQCDGLTEQITFNSLTNCLGPRKILHSGKMYKTKSNKELYGFLFNDFLLLTYMVKQFVSSGSDRLFSPKTNAQYKMYKTPIFLNEVLVKLPSDPSSDEPVFHISHIDRVYTLRTENINERTAWVQKIKSASENFIETEKKKRERAYQARSHKSSGIGRLMVQINEAAELKACRPNDCLRIYTHWLILQFNL</sequence>
<feature type="domain" description="EH" evidence="9">
    <location>
        <begin position="191"/>
        <end position="280"/>
    </location>
</feature>
<feature type="region of interest" description="Disordered" evidence="5">
    <location>
        <begin position="596"/>
        <end position="737"/>
    </location>
</feature>
<organism evidence="12 13">
    <name type="scientific">Eleutherodactylus coqui</name>
    <name type="common">Puerto Rican coqui</name>
    <dbReference type="NCBI Taxonomy" id="57060"/>
    <lineage>
        <taxon>Eukaryota</taxon>
        <taxon>Metazoa</taxon>
        <taxon>Chordata</taxon>
        <taxon>Craniata</taxon>
        <taxon>Vertebrata</taxon>
        <taxon>Euteleostomi</taxon>
        <taxon>Amphibia</taxon>
        <taxon>Batrachia</taxon>
        <taxon>Anura</taxon>
        <taxon>Neobatrachia</taxon>
        <taxon>Hyloidea</taxon>
        <taxon>Eleutherodactylidae</taxon>
        <taxon>Eleutherodactylinae</taxon>
        <taxon>Eleutherodactylus</taxon>
        <taxon>Eleutherodactylus</taxon>
    </lineage>
</organism>
<dbReference type="Gene3D" id="1.10.238.10">
    <property type="entry name" value="EF-hand"/>
    <property type="match status" value="2"/>
</dbReference>
<keyword evidence="13" id="KW-1185">Reference proteome</keyword>
<dbReference type="GO" id="GO:0035556">
    <property type="term" value="P:intracellular signal transduction"/>
    <property type="evidence" value="ECO:0007669"/>
    <property type="project" value="InterPro"/>
</dbReference>
<feature type="non-terminal residue" evidence="12">
    <location>
        <position position="1553"/>
    </location>
</feature>
<dbReference type="InterPro" id="IPR035899">
    <property type="entry name" value="DBL_dom_sf"/>
</dbReference>
<dbReference type="GO" id="GO:0005509">
    <property type="term" value="F:calcium ion binding"/>
    <property type="evidence" value="ECO:0007669"/>
    <property type="project" value="InterPro"/>
</dbReference>
<dbReference type="Pfam" id="PF12763">
    <property type="entry name" value="EH"/>
    <property type="match status" value="1"/>
</dbReference>
<gene>
    <name evidence="12" type="ORF">GDO78_002150</name>
</gene>
<dbReference type="InterPro" id="IPR002048">
    <property type="entry name" value="EF_hand_dom"/>
</dbReference>
<feature type="domain" description="SH3" evidence="6">
    <location>
        <begin position="913"/>
        <end position="971"/>
    </location>
</feature>
<dbReference type="SUPFAM" id="SSF48065">
    <property type="entry name" value="DBL homology domain (DH-domain)"/>
    <property type="match status" value="1"/>
</dbReference>
<dbReference type="Pfam" id="PF14604">
    <property type="entry name" value="SH3_9"/>
    <property type="match status" value="1"/>
</dbReference>
<dbReference type="SUPFAM" id="SSF47473">
    <property type="entry name" value="EF-hand"/>
    <property type="match status" value="2"/>
</dbReference>
<dbReference type="FunFam" id="2.30.29.30:FF:000069">
    <property type="entry name" value="Intersectin 1"/>
    <property type="match status" value="1"/>
</dbReference>
<dbReference type="SMART" id="SM00233">
    <property type="entry name" value="PH"/>
    <property type="match status" value="1"/>
</dbReference>
<dbReference type="InterPro" id="IPR036028">
    <property type="entry name" value="SH3-like_dom_sf"/>
</dbReference>
<evidence type="ECO:0000259" key="11">
    <source>
        <dbReference type="PROSITE" id="PS50222"/>
    </source>
</evidence>
<feature type="domain" description="PH" evidence="7">
    <location>
        <begin position="1385"/>
        <end position="1494"/>
    </location>
</feature>
<dbReference type="FunFam" id="1.20.900.10:FF:000011">
    <property type="entry name" value="Intersectin 1"/>
    <property type="match status" value="1"/>
</dbReference>
<dbReference type="SUPFAM" id="SSF50729">
    <property type="entry name" value="PH domain-like"/>
    <property type="match status" value="1"/>
</dbReference>
<dbReference type="InterPro" id="IPR011993">
    <property type="entry name" value="PH-like_dom_sf"/>
</dbReference>
<evidence type="ECO:0000256" key="2">
    <source>
        <dbReference type="ARBA" id="ARBA00022443"/>
    </source>
</evidence>
<keyword evidence="2 4" id="KW-0728">SH3 domain</keyword>
<dbReference type="CDD" id="cd00052">
    <property type="entry name" value="EH"/>
    <property type="match status" value="1"/>
</dbReference>
<evidence type="ECO:0000259" key="10">
    <source>
        <dbReference type="PROSITE" id="PS50207"/>
    </source>
</evidence>
<dbReference type="SUPFAM" id="SSF50044">
    <property type="entry name" value="SH3-domain"/>
    <property type="match status" value="2"/>
</dbReference>
<feature type="domain" description="DH" evidence="8">
    <location>
        <begin position="1160"/>
        <end position="1346"/>
    </location>
</feature>
<evidence type="ECO:0000259" key="9">
    <source>
        <dbReference type="PROSITE" id="PS50031"/>
    </source>
</evidence>
<dbReference type="GO" id="GO:0006508">
    <property type="term" value="P:proteolysis"/>
    <property type="evidence" value="ECO:0007669"/>
    <property type="project" value="InterPro"/>
</dbReference>
<dbReference type="Pfam" id="PF16652">
    <property type="entry name" value="PH_13"/>
    <property type="match status" value="1"/>
</dbReference>
<feature type="domain" description="EF-hand" evidence="11">
    <location>
        <begin position="224"/>
        <end position="259"/>
    </location>
</feature>
<dbReference type="PROSITE" id="PS50010">
    <property type="entry name" value="DH_2"/>
    <property type="match status" value="1"/>
</dbReference>
<dbReference type="PRINTS" id="PR00452">
    <property type="entry name" value="SH3DOMAIN"/>
</dbReference>
<feature type="compositionally biased region" description="Basic and acidic residues" evidence="5">
    <location>
        <begin position="344"/>
        <end position="398"/>
    </location>
</feature>
<evidence type="ECO:0000259" key="7">
    <source>
        <dbReference type="PROSITE" id="PS50003"/>
    </source>
</evidence>
<feature type="region of interest" description="Disordered" evidence="5">
    <location>
        <begin position="750"/>
        <end position="770"/>
    </location>
</feature>
<evidence type="ECO:0000256" key="3">
    <source>
        <dbReference type="ARBA" id="ARBA00022490"/>
    </source>
</evidence>
<dbReference type="PROSITE" id="PS50003">
    <property type="entry name" value="PH_DOMAIN"/>
    <property type="match status" value="1"/>
</dbReference>
<dbReference type="PROSITE" id="PS50002">
    <property type="entry name" value="SH3"/>
    <property type="match status" value="2"/>
</dbReference>
<dbReference type="PANTHER" id="PTHR46006:SF10">
    <property type="entry name" value="INTERSECTIN 2"/>
    <property type="match status" value="1"/>
</dbReference>
<comment type="caution">
    <text evidence="12">The sequence shown here is derived from an EMBL/GenBank/DDBJ whole genome shotgun (WGS) entry which is preliminary data.</text>
</comment>
<dbReference type="PROSITE" id="PS00741">
    <property type="entry name" value="DH_1"/>
    <property type="match status" value="1"/>
</dbReference>
<dbReference type="FunFam" id="2.30.30.40:FF:000024">
    <property type="entry name" value="Intersectin 1"/>
    <property type="match status" value="1"/>
</dbReference>
<dbReference type="InterPro" id="IPR035738">
    <property type="entry name" value="Intersectin-2_SH3_2"/>
</dbReference>
<dbReference type="SMART" id="SM00027">
    <property type="entry name" value="EH"/>
    <property type="match status" value="2"/>
</dbReference>
<dbReference type="InterPro" id="IPR000261">
    <property type="entry name" value="EH_dom"/>
</dbReference>
<feature type="domain" description="Caspase family p10" evidence="10">
    <location>
        <begin position="960"/>
        <end position="1018"/>
    </location>
</feature>
<feature type="region of interest" description="Disordered" evidence="5">
    <location>
        <begin position="280"/>
        <end position="398"/>
    </location>
</feature>
<dbReference type="GO" id="GO:0005085">
    <property type="term" value="F:guanyl-nucleotide exchange factor activity"/>
    <property type="evidence" value="ECO:0007669"/>
    <property type="project" value="InterPro"/>
</dbReference>
<dbReference type="PROSITE" id="PS50222">
    <property type="entry name" value="EF_HAND_2"/>
    <property type="match status" value="1"/>
</dbReference>
<evidence type="ECO:0000256" key="4">
    <source>
        <dbReference type="PROSITE-ProRule" id="PRU00192"/>
    </source>
</evidence>
<reference evidence="12" key="1">
    <citation type="thesis" date="2020" institute="ProQuest LLC" country="789 East Eisenhower Parkway, Ann Arbor, MI, USA">
        <title>Comparative Genomics and Chromosome Evolution.</title>
        <authorList>
            <person name="Mudd A.B."/>
        </authorList>
    </citation>
    <scope>NUCLEOTIDE SEQUENCE</scope>
    <source>
        <strain evidence="12">HN-11 Male</strain>
        <tissue evidence="12">Kidney and liver</tissue>
    </source>
</reference>
<dbReference type="InterPro" id="IPR011992">
    <property type="entry name" value="EF-hand-dom_pair"/>
</dbReference>
<evidence type="ECO:0000259" key="8">
    <source>
        <dbReference type="PROSITE" id="PS50010"/>
    </source>
</evidence>
<dbReference type="PROSITE" id="PS50031">
    <property type="entry name" value="EH"/>
    <property type="match status" value="1"/>
</dbReference>
<dbReference type="GO" id="GO:0005737">
    <property type="term" value="C:cytoplasm"/>
    <property type="evidence" value="ECO:0007669"/>
    <property type="project" value="UniProtKB-SubCell"/>
</dbReference>
<dbReference type="CDD" id="cd11988">
    <property type="entry name" value="SH3_Intersectin2_1"/>
    <property type="match status" value="1"/>
</dbReference>
<dbReference type="OrthoDB" id="2015333at2759"/>
<dbReference type="InterPro" id="IPR051480">
    <property type="entry name" value="Endocytic_GEF_Adapter"/>
</dbReference>
<accession>A0A8J6FVG3</accession>
<dbReference type="Pfam" id="PF00621">
    <property type="entry name" value="RhoGEF"/>
    <property type="match status" value="1"/>
</dbReference>
<evidence type="ECO:0000313" key="13">
    <source>
        <dbReference type="Proteomes" id="UP000770717"/>
    </source>
</evidence>
<dbReference type="CDD" id="cd00160">
    <property type="entry name" value="RhoGEF"/>
    <property type="match status" value="1"/>
</dbReference>
<dbReference type="InterPro" id="IPR001849">
    <property type="entry name" value="PH_domain"/>
</dbReference>
<dbReference type="GO" id="GO:0035025">
    <property type="term" value="P:positive regulation of Rho protein signal transduction"/>
    <property type="evidence" value="ECO:0007669"/>
    <property type="project" value="TreeGrafter"/>
</dbReference>
<dbReference type="Gene3D" id="2.30.29.30">
    <property type="entry name" value="Pleckstrin-homology domain (PH domain)/Phosphotyrosine-binding domain (PTB)"/>
    <property type="match status" value="1"/>
</dbReference>
<dbReference type="SMART" id="SM00326">
    <property type="entry name" value="SH3"/>
    <property type="match status" value="2"/>
</dbReference>
<name>A0A8J6FVG3_ELECQ</name>
<dbReference type="InterPro" id="IPR001331">
    <property type="entry name" value="GDS_CDC24_CS"/>
</dbReference>
<dbReference type="InterPro" id="IPR001452">
    <property type="entry name" value="SH3_domain"/>
</dbReference>
<dbReference type="CDD" id="cd13264">
    <property type="entry name" value="PH_ITSN"/>
    <property type="match status" value="1"/>
</dbReference>
<dbReference type="PROSITE" id="PS50207">
    <property type="entry name" value="CASPASE_P10"/>
    <property type="match status" value="1"/>
</dbReference>
<dbReference type="InterPro" id="IPR035737">
    <property type="entry name" value="Intersectin-2_SH3_1"/>
</dbReference>
<feature type="compositionally biased region" description="Low complexity" evidence="5">
    <location>
        <begin position="847"/>
        <end position="858"/>
    </location>
</feature>
<dbReference type="PANTHER" id="PTHR46006">
    <property type="entry name" value="RHO GUANINE NUCLEOTIDE EXCHANGE FACTOR AT 64C, ISOFORM A"/>
    <property type="match status" value="1"/>
</dbReference>
<feature type="region of interest" description="Disordered" evidence="5">
    <location>
        <begin position="157"/>
        <end position="181"/>
    </location>
</feature>
<dbReference type="EMBL" id="WNTK01000001">
    <property type="protein sequence ID" value="KAG9494653.1"/>
    <property type="molecule type" value="Genomic_DNA"/>
</dbReference>
<feature type="region of interest" description="Disordered" evidence="5">
    <location>
        <begin position="838"/>
        <end position="870"/>
    </location>
</feature>
<dbReference type="InterPro" id="IPR000219">
    <property type="entry name" value="DH_dom"/>
</dbReference>
<evidence type="ECO:0000256" key="5">
    <source>
        <dbReference type="SAM" id="MobiDB-lite"/>
    </source>
</evidence>
<evidence type="ECO:0000256" key="1">
    <source>
        <dbReference type="ARBA" id="ARBA00004496"/>
    </source>
</evidence>
<feature type="compositionally biased region" description="Low complexity" evidence="5">
    <location>
        <begin position="160"/>
        <end position="177"/>
    </location>
</feature>
<protein>
    <recommendedName>
        <fullName evidence="14">Intersectin 2</fullName>
    </recommendedName>
</protein>
<proteinExistence type="predicted"/>
<dbReference type="InterPro" id="IPR002138">
    <property type="entry name" value="Pept_C14_p10"/>
</dbReference>
<feature type="compositionally biased region" description="Basic and acidic residues" evidence="5">
    <location>
        <begin position="308"/>
        <end position="337"/>
    </location>
</feature>
<dbReference type="CDD" id="cd11990">
    <property type="entry name" value="SH3_Intersectin2_2"/>
    <property type="match status" value="1"/>
</dbReference>
<dbReference type="Gene3D" id="2.30.30.40">
    <property type="entry name" value="SH3 Domains"/>
    <property type="match status" value="3"/>
</dbReference>
<keyword evidence="3" id="KW-0963">Cytoplasm</keyword>
<evidence type="ECO:0008006" key="14">
    <source>
        <dbReference type="Google" id="ProtNLM"/>
    </source>
</evidence>
<comment type="subcellular location">
    <subcellularLocation>
        <location evidence="1">Cytoplasm</location>
    </subcellularLocation>
</comment>
<evidence type="ECO:0000313" key="12">
    <source>
        <dbReference type="EMBL" id="KAG9494653.1"/>
    </source>
</evidence>
<dbReference type="Proteomes" id="UP000770717">
    <property type="component" value="Unassembled WGS sequence"/>
</dbReference>
<dbReference type="Gene3D" id="1.20.900.10">
    <property type="entry name" value="Dbl homology (DH) domain"/>
    <property type="match status" value="1"/>
</dbReference>
<evidence type="ECO:0000259" key="6">
    <source>
        <dbReference type="PROSITE" id="PS50002"/>
    </source>
</evidence>
<dbReference type="GO" id="GO:0004197">
    <property type="term" value="F:cysteine-type endopeptidase activity"/>
    <property type="evidence" value="ECO:0007669"/>
    <property type="project" value="InterPro"/>
</dbReference>
<dbReference type="SMART" id="SM00325">
    <property type="entry name" value="RhoGEF"/>
    <property type="match status" value="1"/>
</dbReference>